<dbReference type="Proteomes" id="UP000054248">
    <property type="component" value="Unassembled WGS sequence"/>
</dbReference>
<accession>A0A0C3QK65</accession>
<dbReference type="OrthoDB" id="3239502at2759"/>
<dbReference type="InterPro" id="IPR036047">
    <property type="entry name" value="F-box-like_dom_sf"/>
</dbReference>
<evidence type="ECO:0000313" key="2">
    <source>
        <dbReference type="Proteomes" id="UP000054248"/>
    </source>
</evidence>
<reference evidence="2" key="2">
    <citation type="submission" date="2015-01" db="EMBL/GenBank/DDBJ databases">
        <title>Evolutionary Origins and Diversification of the Mycorrhizal Mutualists.</title>
        <authorList>
            <consortium name="DOE Joint Genome Institute"/>
            <consortium name="Mycorrhizal Genomics Consortium"/>
            <person name="Kohler A."/>
            <person name="Kuo A."/>
            <person name="Nagy L.G."/>
            <person name="Floudas D."/>
            <person name="Copeland A."/>
            <person name="Barry K.W."/>
            <person name="Cichocki N."/>
            <person name="Veneault-Fourrey C."/>
            <person name="LaButti K."/>
            <person name="Lindquist E.A."/>
            <person name="Lipzen A."/>
            <person name="Lundell T."/>
            <person name="Morin E."/>
            <person name="Murat C."/>
            <person name="Riley R."/>
            <person name="Ohm R."/>
            <person name="Sun H."/>
            <person name="Tunlid A."/>
            <person name="Henrissat B."/>
            <person name="Grigoriev I.V."/>
            <person name="Hibbett D.S."/>
            <person name="Martin F."/>
        </authorList>
    </citation>
    <scope>NUCLEOTIDE SEQUENCE [LARGE SCALE GENOMIC DNA]</scope>
    <source>
        <strain evidence="2">MUT 4182</strain>
    </source>
</reference>
<gene>
    <name evidence="1" type="ORF">M407DRAFT_7183</name>
</gene>
<dbReference type="SUPFAM" id="SSF81383">
    <property type="entry name" value="F-box domain"/>
    <property type="match status" value="1"/>
</dbReference>
<dbReference type="AlphaFoldDB" id="A0A0C3QK65"/>
<reference evidence="1 2" key="1">
    <citation type="submission" date="2014-04" db="EMBL/GenBank/DDBJ databases">
        <authorList>
            <consortium name="DOE Joint Genome Institute"/>
            <person name="Kuo A."/>
            <person name="Girlanda M."/>
            <person name="Perotto S."/>
            <person name="Kohler A."/>
            <person name="Nagy L.G."/>
            <person name="Floudas D."/>
            <person name="Copeland A."/>
            <person name="Barry K.W."/>
            <person name="Cichocki N."/>
            <person name="Veneault-Fourrey C."/>
            <person name="LaButti K."/>
            <person name="Lindquist E.A."/>
            <person name="Lipzen A."/>
            <person name="Lundell T."/>
            <person name="Morin E."/>
            <person name="Murat C."/>
            <person name="Sun H."/>
            <person name="Tunlid A."/>
            <person name="Henrissat B."/>
            <person name="Grigoriev I.V."/>
            <person name="Hibbett D.S."/>
            <person name="Martin F."/>
            <person name="Nordberg H.P."/>
            <person name="Cantor M.N."/>
            <person name="Hua S.X."/>
        </authorList>
    </citation>
    <scope>NUCLEOTIDE SEQUENCE [LARGE SCALE GENOMIC DNA]</scope>
    <source>
        <strain evidence="1 2">MUT 4182</strain>
    </source>
</reference>
<evidence type="ECO:0008006" key="3">
    <source>
        <dbReference type="Google" id="ProtNLM"/>
    </source>
</evidence>
<name>A0A0C3QK65_9AGAM</name>
<keyword evidence="2" id="KW-1185">Reference proteome</keyword>
<organism evidence="1 2">
    <name type="scientific">Tulasnella calospora MUT 4182</name>
    <dbReference type="NCBI Taxonomy" id="1051891"/>
    <lineage>
        <taxon>Eukaryota</taxon>
        <taxon>Fungi</taxon>
        <taxon>Dikarya</taxon>
        <taxon>Basidiomycota</taxon>
        <taxon>Agaricomycotina</taxon>
        <taxon>Agaricomycetes</taxon>
        <taxon>Cantharellales</taxon>
        <taxon>Tulasnellaceae</taxon>
        <taxon>Tulasnella</taxon>
    </lineage>
</organism>
<dbReference type="EMBL" id="KN823005">
    <property type="protein sequence ID" value="KIO27686.1"/>
    <property type="molecule type" value="Genomic_DNA"/>
</dbReference>
<protein>
    <recommendedName>
        <fullName evidence="3">F-box domain-containing protein</fullName>
    </recommendedName>
</protein>
<evidence type="ECO:0000313" key="1">
    <source>
        <dbReference type="EMBL" id="KIO27686.1"/>
    </source>
</evidence>
<proteinExistence type="predicted"/>
<dbReference type="HOGENOM" id="CLU_797388_0_0_1"/>
<sequence length="348" mass="39004">MSIGGTGDSQEHNYPPFKMDKIPTEILIHIFLFCSQRNVRKSLCCVGHFWRTAINASPFFWTEVGLHRTTDELLEILLRNPNGPLDISWAPSNPSKFMDIAAMERMAKISPQSHRWRSLVLAGQMTDQIQSQLIEVPAPRLINFSVVGSFVPTIRFSIPEAGEPLSELILVCTALDWENPRVRGLRCLRLHNLGAKAPTVEQLHAILSTSPGLEILDLAFWTDESQNQPRLEKLGVILLPSLTTLAVAESSLFLQRANQFGRWMVELGKDYGVHYALASRSNVLKALNGLISQRGSGIYGEVAALQRIFLQNGLEPPLKIWDSEQGWNDETMANDQKNPLSISERILD</sequence>